<keyword evidence="7" id="KW-1185">Reference proteome</keyword>
<accession>A0A150GND7</accession>
<dbReference type="OrthoDB" id="6359816at2759"/>
<dbReference type="InterPro" id="IPR044515">
    <property type="entry name" value="ABTB1"/>
</dbReference>
<feature type="domain" description="BTB" evidence="5">
    <location>
        <begin position="331"/>
        <end position="398"/>
    </location>
</feature>
<protein>
    <recommendedName>
        <fullName evidence="5">BTB domain-containing protein</fullName>
    </recommendedName>
</protein>
<evidence type="ECO:0000256" key="3">
    <source>
        <dbReference type="ARBA" id="ARBA00023043"/>
    </source>
</evidence>
<name>A0A150GND7_GONPE</name>
<dbReference type="Pfam" id="PF00651">
    <property type="entry name" value="BTB"/>
    <property type="match status" value="1"/>
</dbReference>
<dbReference type="SMART" id="SM00225">
    <property type="entry name" value="BTB"/>
    <property type="match status" value="1"/>
</dbReference>
<dbReference type="SUPFAM" id="SSF54695">
    <property type="entry name" value="POZ domain"/>
    <property type="match status" value="1"/>
</dbReference>
<gene>
    <name evidence="6" type="ORF">GPECTOR_13g841</name>
</gene>
<dbReference type="EMBL" id="LSYV01000014">
    <property type="protein sequence ID" value="KXZ51353.1"/>
    <property type="molecule type" value="Genomic_DNA"/>
</dbReference>
<dbReference type="Proteomes" id="UP000075714">
    <property type="component" value="Unassembled WGS sequence"/>
</dbReference>
<evidence type="ECO:0000313" key="7">
    <source>
        <dbReference type="Proteomes" id="UP000075714"/>
    </source>
</evidence>
<dbReference type="PANTHER" id="PTHR46231">
    <property type="entry name" value="ANKYRIN REPEAT AND BTB/POZ DOMAIN-CONTAINING PROTEIN 1"/>
    <property type="match status" value="1"/>
</dbReference>
<dbReference type="GO" id="GO:0005737">
    <property type="term" value="C:cytoplasm"/>
    <property type="evidence" value="ECO:0007669"/>
    <property type="project" value="TreeGrafter"/>
</dbReference>
<dbReference type="GO" id="GO:0000151">
    <property type="term" value="C:ubiquitin ligase complex"/>
    <property type="evidence" value="ECO:0007669"/>
    <property type="project" value="TreeGrafter"/>
</dbReference>
<keyword evidence="2" id="KW-0677">Repeat</keyword>
<organism evidence="6 7">
    <name type="scientific">Gonium pectorale</name>
    <name type="common">Green alga</name>
    <dbReference type="NCBI Taxonomy" id="33097"/>
    <lineage>
        <taxon>Eukaryota</taxon>
        <taxon>Viridiplantae</taxon>
        <taxon>Chlorophyta</taxon>
        <taxon>core chlorophytes</taxon>
        <taxon>Chlorophyceae</taxon>
        <taxon>CS clade</taxon>
        <taxon>Chlamydomonadales</taxon>
        <taxon>Volvocaceae</taxon>
        <taxon>Gonium</taxon>
    </lineage>
</organism>
<dbReference type="Gene3D" id="3.30.710.10">
    <property type="entry name" value="Potassium Channel Kv1.1, Chain A"/>
    <property type="match status" value="1"/>
</dbReference>
<comment type="caution">
    <text evidence="6">The sequence shown here is derived from an EMBL/GenBank/DDBJ whole genome shotgun (WGS) entry which is preliminary data.</text>
</comment>
<proteinExistence type="predicted"/>
<evidence type="ECO:0000256" key="2">
    <source>
        <dbReference type="ARBA" id="ARBA00022737"/>
    </source>
</evidence>
<feature type="region of interest" description="Disordered" evidence="4">
    <location>
        <begin position="399"/>
        <end position="420"/>
    </location>
</feature>
<evidence type="ECO:0000256" key="4">
    <source>
        <dbReference type="SAM" id="MobiDB-lite"/>
    </source>
</evidence>
<comment type="pathway">
    <text evidence="1">Protein modification; protein ubiquitination.</text>
</comment>
<keyword evidence="3" id="KW-0040">ANK repeat</keyword>
<evidence type="ECO:0000256" key="1">
    <source>
        <dbReference type="ARBA" id="ARBA00004906"/>
    </source>
</evidence>
<reference evidence="7" key="1">
    <citation type="journal article" date="2016" name="Nat. Commun.">
        <title>The Gonium pectorale genome demonstrates co-option of cell cycle regulation during the evolution of multicellularity.</title>
        <authorList>
            <person name="Hanschen E.R."/>
            <person name="Marriage T.N."/>
            <person name="Ferris P.J."/>
            <person name="Hamaji T."/>
            <person name="Toyoda A."/>
            <person name="Fujiyama A."/>
            <person name="Neme R."/>
            <person name="Noguchi H."/>
            <person name="Minakuchi Y."/>
            <person name="Suzuki M."/>
            <person name="Kawai-Toyooka H."/>
            <person name="Smith D.R."/>
            <person name="Sparks H."/>
            <person name="Anderson J."/>
            <person name="Bakaric R."/>
            <person name="Luria V."/>
            <person name="Karger A."/>
            <person name="Kirschner M.W."/>
            <person name="Durand P.M."/>
            <person name="Michod R.E."/>
            <person name="Nozaki H."/>
            <person name="Olson B.J."/>
        </authorList>
    </citation>
    <scope>NUCLEOTIDE SEQUENCE [LARGE SCALE GENOMIC DNA]</scope>
    <source>
        <strain evidence="7">NIES-2863</strain>
    </source>
</reference>
<dbReference type="PANTHER" id="PTHR46231:SF1">
    <property type="entry name" value="ANKYRIN REPEAT AND BTB_POZ DOMAIN-CONTAINING PROTEIN 1"/>
    <property type="match status" value="1"/>
</dbReference>
<evidence type="ECO:0000313" key="6">
    <source>
        <dbReference type="EMBL" id="KXZ51353.1"/>
    </source>
</evidence>
<dbReference type="AlphaFoldDB" id="A0A150GND7"/>
<dbReference type="InterPro" id="IPR011333">
    <property type="entry name" value="SKP1/BTB/POZ_sf"/>
</dbReference>
<dbReference type="SUPFAM" id="SSF63829">
    <property type="entry name" value="Calcium-dependent phosphotriesterase"/>
    <property type="match status" value="1"/>
</dbReference>
<dbReference type="PROSITE" id="PS50097">
    <property type="entry name" value="BTB"/>
    <property type="match status" value="1"/>
</dbReference>
<evidence type="ECO:0000259" key="5">
    <source>
        <dbReference type="PROSITE" id="PS50097"/>
    </source>
</evidence>
<dbReference type="InterPro" id="IPR000210">
    <property type="entry name" value="BTB/POZ_dom"/>
</dbReference>
<dbReference type="CDD" id="cd18186">
    <property type="entry name" value="BTB_POZ_ZBTB_KLHL-like"/>
    <property type="match status" value="1"/>
</dbReference>
<sequence length="538" mass="55557">MAGVLQRLNIPSADVVTRRDASGRPQTLVFTSGPCVILPLEGGEEGKPFSLAPALELVDGPTGTTYSSLGGQNSYSPVYDPVSDCVYWKTGDAIMRMDCYNVVTSACSSVEVDGEGLVFSDTASRALTTDGRGALYAVAASPTRTPKCVVKVEVGDGRGANVTVYGTYESKIRDLVYDVAGDGLLATSSDGGISRLYKAVDGRLDKGPLKTSHTPGAPAVDGDGVMYFAVHISCLADDVYRVNLSSGQAAVSIGASCPPSIMSLAITPQGHLAACSSCNTLYILSCGVKLKPPVGLSTVPISRFLPPAAKGAAVASTAGSAGGMPQLLCSPTMTIVAGDRRFFAHRALLIHRSEYFRRLLESGFVESCSGEVRLEDTDPDMLGCLLQCLYSSVSTTTNSNTGASSSSSSSSGGASSGGANSARSVSSDVASAAVAAVPEPLLRPAAELAQQLLMRDVGSALQRRLLAAASPATVTSDLLWAEEHNLSELLGGLKEYFVRHARAAVDAAPEGLSALVAGSPELAAELFRSVLTRNGGVR</sequence>